<evidence type="ECO:0000313" key="1">
    <source>
        <dbReference type="EMBL" id="SHN88365.1"/>
    </source>
</evidence>
<accession>A0A1M7UZK5</accession>
<dbReference type="NCBIfam" id="TIGR00026">
    <property type="entry name" value="hi_GC_TIGR00026"/>
    <property type="match status" value="1"/>
</dbReference>
<name>A0A1M7UZK5_9ACTN</name>
<dbReference type="Proteomes" id="UP000184428">
    <property type="component" value="Unassembled WGS sequence"/>
</dbReference>
<reference evidence="1 2" key="1">
    <citation type="submission" date="2016-12" db="EMBL/GenBank/DDBJ databases">
        <authorList>
            <person name="Song W.-J."/>
            <person name="Kurnit D.M."/>
        </authorList>
    </citation>
    <scope>NUCLEOTIDE SEQUENCE [LARGE SCALE GENOMIC DNA]</scope>
    <source>
        <strain evidence="1 2">DSM 43162</strain>
    </source>
</reference>
<dbReference type="Gene3D" id="2.30.110.10">
    <property type="entry name" value="Electron Transport, Fmn-binding Protein, Chain A"/>
    <property type="match status" value="1"/>
</dbReference>
<evidence type="ECO:0000313" key="2">
    <source>
        <dbReference type="Proteomes" id="UP000184428"/>
    </source>
</evidence>
<dbReference type="GO" id="GO:0016491">
    <property type="term" value="F:oxidoreductase activity"/>
    <property type="evidence" value="ECO:0007669"/>
    <property type="project" value="InterPro"/>
</dbReference>
<sequence>MPAPDTYHPGGHDRPLLGLRRRPGRLALAVFRLPLTAYRHNAGPAVGRTFVAFTHIGRRTGRPHQAVAMVLRYDETTDEVVICAAWGPQTDWYRNLQAHPAAKVQLGGREFAPQQRFLTEAEAFDVAVGFCRAHPHRFALLSRILGWGDLRDDAAIREFTATHPFVAFRPVVRLEPPQAGTAAGL</sequence>
<dbReference type="OrthoDB" id="163266at2"/>
<protein>
    <submittedName>
        <fullName evidence="1">Deazaflavin-dependent oxidoreductase, nitroreductase family</fullName>
    </submittedName>
</protein>
<dbReference type="InterPro" id="IPR012349">
    <property type="entry name" value="Split_barrel_FMN-bd"/>
</dbReference>
<organism evidence="1 2">
    <name type="scientific">Geodermatophilus obscurus</name>
    <dbReference type="NCBI Taxonomy" id="1861"/>
    <lineage>
        <taxon>Bacteria</taxon>
        <taxon>Bacillati</taxon>
        <taxon>Actinomycetota</taxon>
        <taxon>Actinomycetes</taxon>
        <taxon>Geodermatophilales</taxon>
        <taxon>Geodermatophilaceae</taxon>
        <taxon>Geodermatophilus</taxon>
    </lineage>
</organism>
<dbReference type="AlphaFoldDB" id="A0A1M7UZK5"/>
<dbReference type="InterPro" id="IPR004378">
    <property type="entry name" value="F420H2_quin_Rdtase"/>
</dbReference>
<dbReference type="Pfam" id="PF04075">
    <property type="entry name" value="F420H2_quin_red"/>
    <property type="match status" value="1"/>
</dbReference>
<dbReference type="EMBL" id="FRDM01000044">
    <property type="protein sequence ID" value="SHN88365.1"/>
    <property type="molecule type" value="Genomic_DNA"/>
</dbReference>
<proteinExistence type="predicted"/>
<gene>
    <name evidence="1" type="ORF">SAMN05660350_04478</name>
</gene>
<dbReference type="RefSeq" id="WP_141243150.1">
    <property type="nucleotide sequence ID" value="NZ_FRDM01000044.1"/>
</dbReference>